<keyword evidence="2" id="KW-1185">Reference proteome</keyword>
<protein>
    <submittedName>
        <fullName evidence="1">AFG1-like ATPase-domain-containing protein</fullName>
    </submittedName>
</protein>
<gene>
    <name evidence="1" type="ORF">BJ138DRAFT_1146485</name>
</gene>
<name>A0ACB8AIS7_9AGAM</name>
<dbReference type="EMBL" id="MU267634">
    <property type="protein sequence ID" value="KAH7913256.1"/>
    <property type="molecule type" value="Genomic_DNA"/>
</dbReference>
<evidence type="ECO:0000313" key="2">
    <source>
        <dbReference type="Proteomes" id="UP000790377"/>
    </source>
</evidence>
<accession>A0ACB8AIS7</accession>
<organism evidence="1 2">
    <name type="scientific">Hygrophoropsis aurantiaca</name>
    <dbReference type="NCBI Taxonomy" id="72124"/>
    <lineage>
        <taxon>Eukaryota</taxon>
        <taxon>Fungi</taxon>
        <taxon>Dikarya</taxon>
        <taxon>Basidiomycota</taxon>
        <taxon>Agaricomycotina</taxon>
        <taxon>Agaricomycetes</taxon>
        <taxon>Agaricomycetidae</taxon>
        <taxon>Boletales</taxon>
        <taxon>Coniophorineae</taxon>
        <taxon>Hygrophoropsidaceae</taxon>
        <taxon>Hygrophoropsis</taxon>
    </lineage>
</organism>
<sequence>MSAITLGQTRCVDRHFQLFPGWVANVRNNSYRVKQRIFIRSNSYTTLGAGSSTNLPQQVDLLERYHGLVALGRIKYDEDQIRVVMRLRRLQAELADYAPPALSSALGRTAQFSAEINSTDTQGFSEESRPWWSYSHGENRIRPEEQAQALVHVKGLAEELATLNTPKGVLLTGPPGSGKSFLADLWYDAVPTQYKARKHYSQFVVELYRAVWEETQRRTASPIPTQPKPSPSWNKHMREHWQDLMKRELLPTKWTRKRNSFSQLPLSGGQPTIAFTIARRLLLRHWLLVFDEIQLLDVSSAGLLADVLSWYWRMGGVVVGTSNKVPDDLYKNGVSRERLEPFVDALKARCPIISLSSTRDWRKIRGSDGELKTWYTSNQEHEFNEKLAAVAQGGAQSETLYVFGRPLYVPWSSNGACKFTFAQLCDESLGPADYMTLASNYHTICIASIPVLTLAAKNQARRFISFIDALYEARCQVICLADAELDALFFPEAVSGADAPANSRTNDDVMHVETVAEMQDVYRPNVSAYDAPQMQEAPVQSAVFSLNMLSIFSGQEEQFAFKRALSRLIEMTSTTYSREEKWNPLPNDSRKWEGLQEKGRQSPSEIDVDEISSTQSEESSDRPDAPRLHPNHVWGVRDDWGERAKEWGKGARMYEEDISRPS</sequence>
<reference evidence="1" key="1">
    <citation type="journal article" date="2021" name="New Phytol.">
        <title>Evolutionary innovations through gain and loss of genes in the ectomycorrhizal Boletales.</title>
        <authorList>
            <person name="Wu G."/>
            <person name="Miyauchi S."/>
            <person name="Morin E."/>
            <person name="Kuo A."/>
            <person name="Drula E."/>
            <person name="Varga T."/>
            <person name="Kohler A."/>
            <person name="Feng B."/>
            <person name="Cao Y."/>
            <person name="Lipzen A."/>
            <person name="Daum C."/>
            <person name="Hundley H."/>
            <person name="Pangilinan J."/>
            <person name="Johnson J."/>
            <person name="Barry K."/>
            <person name="LaButti K."/>
            <person name="Ng V."/>
            <person name="Ahrendt S."/>
            <person name="Min B."/>
            <person name="Choi I.G."/>
            <person name="Park H."/>
            <person name="Plett J.M."/>
            <person name="Magnuson J."/>
            <person name="Spatafora J.W."/>
            <person name="Nagy L.G."/>
            <person name="Henrissat B."/>
            <person name="Grigoriev I.V."/>
            <person name="Yang Z.L."/>
            <person name="Xu J."/>
            <person name="Martin F.M."/>
        </authorList>
    </citation>
    <scope>NUCLEOTIDE SEQUENCE</scope>
    <source>
        <strain evidence="1">ATCC 28755</strain>
    </source>
</reference>
<dbReference type="Proteomes" id="UP000790377">
    <property type="component" value="Unassembled WGS sequence"/>
</dbReference>
<proteinExistence type="predicted"/>
<comment type="caution">
    <text evidence="1">The sequence shown here is derived from an EMBL/GenBank/DDBJ whole genome shotgun (WGS) entry which is preliminary data.</text>
</comment>
<evidence type="ECO:0000313" key="1">
    <source>
        <dbReference type="EMBL" id="KAH7913256.1"/>
    </source>
</evidence>